<dbReference type="InterPro" id="IPR050235">
    <property type="entry name" value="CK1_Ser-Thr_kinase"/>
</dbReference>
<dbReference type="GO" id="GO:0004674">
    <property type="term" value="F:protein serine/threonine kinase activity"/>
    <property type="evidence" value="ECO:0007669"/>
    <property type="project" value="UniProtKB-KW"/>
</dbReference>
<proteinExistence type="inferred from homology"/>
<dbReference type="InterPro" id="IPR000719">
    <property type="entry name" value="Prot_kinase_dom"/>
</dbReference>
<dbReference type="VEuPathDB" id="TrichDB:TRFO_18992"/>
<comment type="similarity">
    <text evidence="8">Belongs to the protein kinase superfamily.</text>
</comment>
<feature type="binding site" evidence="7">
    <location>
        <position position="38"/>
    </location>
    <ligand>
        <name>ATP</name>
        <dbReference type="ChEBI" id="CHEBI:30616"/>
    </ligand>
</feature>
<dbReference type="EMBL" id="MLAK01000585">
    <property type="protein sequence ID" value="OHT11540.1"/>
    <property type="molecule type" value="Genomic_DNA"/>
</dbReference>
<evidence type="ECO:0000256" key="1">
    <source>
        <dbReference type="ARBA" id="ARBA00012513"/>
    </source>
</evidence>
<sequence>MDLIVGSKFRLKKKIGAGSFGEIYCGENINDHKEVAIKLESSRTRPPQLQIESKIYKILMGGVGIPAIKWYGVEGDYNVMVVELLGKSIEDLFSSHSRKFSLKTVLMLADQMITRIEYMHNKGLIHRDIKPDNFTVGLNEKENQVFIIDYGLSKKYRDPRTHQHIPFREGKQLTGTARYASINTHLGIEQSRRDDLEGIAYVLIYLFKGSLPWQGLKGENRKERYEKISEKKIATPVEVLCSGMPPEFATFLMQVRRLDFTDKPDYSLYRQMFRDLLLREGYIYDYHYDWVQTPPINTKSHPIPNNMGNLNVDYAHKANKESISQSQQRNQKPANIPIRPTAAQMRSQLTSHRVQQQSASHLLHSKVTKPLKSEVRSHRIMMKRVTKPPPTWVE</sequence>
<dbReference type="RefSeq" id="XP_068364676.1">
    <property type="nucleotide sequence ID" value="XM_068500503.1"/>
</dbReference>
<dbReference type="PANTHER" id="PTHR11909">
    <property type="entry name" value="CASEIN KINASE-RELATED"/>
    <property type="match status" value="1"/>
</dbReference>
<dbReference type="EC" id="2.7.11.1" evidence="1"/>
<organism evidence="10 11">
    <name type="scientific">Tritrichomonas foetus</name>
    <dbReference type="NCBI Taxonomy" id="1144522"/>
    <lineage>
        <taxon>Eukaryota</taxon>
        <taxon>Metamonada</taxon>
        <taxon>Parabasalia</taxon>
        <taxon>Tritrichomonadida</taxon>
        <taxon>Tritrichomonadidae</taxon>
        <taxon>Tritrichomonas</taxon>
    </lineage>
</organism>
<dbReference type="FunFam" id="1.10.510.10:FF:000596">
    <property type="entry name" value="CK1 family protein kinase"/>
    <property type="match status" value="1"/>
</dbReference>
<keyword evidence="5 10" id="KW-0418">Kinase</keyword>
<evidence type="ECO:0000256" key="8">
    <source>
        <dbReference type="RuleBase" id="RU000304"/>
    </source>
</evidence>
<keyword evidence="2 8" id="KW-0723">Serine/threonine-protein kinase</keyword>
<evidence type="ECO:0000256" key="3">
    <source>
        <dbReference type="ARBA" id="ARBA00022679"/>
    </source>
</evidence>
<evidence type="ECO:0000256" key="2">
    <source>
        <dbReference type="ARBA" id="ARBA00022527"/>
    </source>
</evidence>
<dbReference type="Gene3D" id="1.10.510.10">
    <property type="entry name" value="Transferase(Phosphotransferase) domain 1"/>
    <property type="match status" value="1"/>
</dbReference>
<dbReference type="InterPro" id="IPR011009">
    <property type="entry name" value="Kinase-like_dom_sf"/>
</dbReference>
<dbReference type="Proteomes" id="UP000179807">
    <property type="component" value="Unassembled WGS sequence"/>
</dbReference>
<dbReference type="InterPro" id="IPR008271">
    <property type="entry name" value="Ser/Thr_kinase_AS"/>
</dbReference>
<dbReference type="SUPFAM" id="SSF56112">
    <property type="entry name" value="Protein kinase-like (PK-like)"/>
    <property type="match status" value="1"/>
</dbReference>
<evidence type="ECO:0000256" key="6">
    <source>
        <dbReference type="ARBA" id="ARBA00022840"/>
    </source>
</evidence>
<keyword evidence="6 7" id="KW-0067">ATP-binding</keyword>
<keyword evidence="4 7" id="KW-0547">Nucleotide-binding</keyword>
<dbReference type="GeneID" id="94835207"/>
<evidence type="ECO:0000259" key="9">
    <source>
        <dbReference type="PROSITE" id="PS50011"/>
    </source>
</evidence>
<evidence type="ECO:0000313" key="10">
    <source>
        <dbReference type="EMBL" id="OHT11540.1"/>
    </source>
</evidence>
<dbReference type="GO" id="GO:0005524">
    <property type="term" value="F:ATP binding"/>
    <property type="evidence" value="ECO:0007669"/>
    <property type="project" value="UniProtKB-UniRule"/>
</dbReference>
<dbReference type="PROSITE" id="PS50011">
    <property type="entry name" value="PROTEIN_KINASE_DOM"/>
    <property type="match status" value="1"/>
</dbReference>
<dbReference type="PROSITE" id="PS00107">
    <property type="entry name" value="PROTEIN_KINASE_ATP"/>
    <property type="match status" value="1"/>
</dbReference>
<protein>
    <recommendedName>
        <fullName evidence="1">non-specific serine/threonine protein kinase</fullName>
        <ecNumber evidence="1">2.7.11.1</ecNumber>
    </recommendedName>
</protein>
<dbReference type="Pfam" id="PF00069">
    <property type="entry name" value="Pkinase"/>
    <property type="match status" value="1"/>
</dbReference>
<evidence type="ECO:0000256" key="5">
    <source>
        <dbReference type="ARBA" id="ARBA00022777"/>
    </source>
</evidence>
<keyword evidence="3" id="KW-0808">Transferase</keyword>
<accession>A0A1J4KP18</accession>
<dbReference type="InterPro" id="IPR017441">
    <property type="entry name" value="Protein_kinase_ATP_BS"/>
</dbReference>
<reference evidence="10" key="1">
    <citation type="submission" date="2016-10" db="EMBL/GenBank/DDBJ databases">
        <authorList>
            <person name="Benchimol M."/>
            <person name="Almeida L.G."/>
            <person name="Vasconcelos A.T."/>
            <person name="Perreira-Neves A."/>
            <person name="Rosa I.A."/>
            <person name="Tasca T."/>
            <person name="Bogo M.R."/>
            <person name="de Souza W."/>
        </authorList>
    </citation>
    <scope>NUCLEOTIDE SEQUENCE [LARGE SCALE GENOMIC DNA]</scope>
    <source>
        <strain evidence="10">K</strain>
    </source>
</reference>
<evidence type="ECO:0000256" key="7">
    <source>
        <dbReference type="PROSITE-ProRule" id="PRU10141"/>
    </source>
</evidence>
<dbReference type="SMART" id="SM00220">
    <property type="entry name" value="S_TKc"/>
    <property type="match status" value="1"/>
</dbReference>
<gene>
    <name evidence="10" type="ORF">TRFO_18992</name>
</gene>
<dbReference type="AlphaFoldDB" id="A0A1J4KP18"/>
<evidence type="ECO:0000313" key="11">
    <source>
        <dbReference type="Proteomes" id="UP000179807"/>
    </source>
</evidence>
<dbReference type="FunFam" id="3.30.200.20:FF:000538">
    <property type="entry name" value="Putative Casein kinase I"/>
    <property type="match status" value="1"/>
</dbReference>
<keyword evidence="11" id="KW-1185">Reference proteome</keyword>
<evidence type="ECO:0000256" key="4">
    <source>
        <dbReference type="ARBA" id="ARBA00022741"/>
    </source>
</evidence>
<dbReference type="OrthoDB" id="5800476at2759"/>
<dbReference type="PROSITE" id="PS00108">
    <property type="entry name" value="PROTEIN_KINASE_ST"/>
    <property type="match status" value="1"/>
</dbReference>
<comment type="caution">
    <text evidence="10">The sequence shown here is derived from an EMBL/GenBank/DDBJ whole genome shotgun (WGS) entry which is preliminary data.</text>
</comment>
<feature type="domain" description="Protein kinase" evidence="9">
    <location>
        <begin position="9"/>
        <end position="277"/>
    </location>
</feature>
<name>A0A1J4KP18_9EUKA</name>